<dbReference type="Gene3D" id="6.10.250.690">
    <property type="match status" value="1"/>
</dbReference>
<proteinExistence type="predicted"/>
<feature type="DNA-binding region" description="OmpR/PhoB-type" evidence="9">
    <location>
        <begin position="120"/>
        <end position="220"/>
    </location>
</feature>
<accession>A0A1R1QE24</accession>
<evidence type="ECO:0000256" key="9">
    <source>
        <dbReference type="PROSITE-ProRule" id="PRU01091"/>
    </source>
</evidence>
<dbReference type="Proteomes" id="UP000187367">
    <property type="component" value="Unassembled WGS sequence"/>
</dbReference>
<evidence type="ECO:0000256" key="3">
    <source>
        <dbReference type="ARBA" id="ARBA00022553"/>
    </source>
</evidence>
<keyword evidence="5" id="KW-0805">Transcription regulation</keyword>
<dbReference type="CDD" id="cd17574">
    <property type="entry name" value="REC_OmpR"/>
    <property type="match status" value="1"/>
</dbReference>
<organism evidence="12 13">
    <name type="scientific">Bacillus swezeyi</name>
    <dbReference type="NCBI Taxonomy" id="1925020"/>
    <lineage>
        <taxon>Bacteria</taxon>
        <taxon>Bacillati</taxon>
        <taxon>Bacillota</taxon>
        <taxon>Bacilli</taxon>
        <taxon>Bacillales</taxon>
        <taxon>Bacillaceae</taxon>
        <taxon>Bacillus</taxon>
    </lineage>
</organism>
<name>A0A1R1S0T2_9BACI</name>
<evidence type="ECO:0000313" key="12">
    <source>
        <dbReference type="EMBL" id="OMI01516.1"/>
    </source>
</evidence>
<dbReference type="Pfam" id="PF00486">
    <property type="entry name" value="Trans_reg_C"/>
    <property type="match status" value="1"/>
</dbReference>
<dbReference type="Pfam" id="PF00072">
    <property type="entry name" value="Response_reg"/>
    <property type="match status" value="1"/>
</dbReference>
<evidence type="ECO:0000256" key="1">
    <source>
        <dbReference type="ARBA" id="ARBA00004496"/>
    </source>
</evidence>
<dbReference type="Gene3D" id="3.40.50.2300">
    <property type="match status" value="1"/>
</dbReference>
<keyword evidence="6 9" id="KW-0238">DNA-binding</keyword>
<sequence>MLNVLLVDDEIRMLDLLELYLEKYSCTKAVSGKEALELIEKQIFDLVILDIMMPEMDGWTICEEIRKLTNVPIMMLTAKNGQEDIVRGLTQGADDYLTKPFSEKVLLARIEAVLRRASRQSEIRFKGLVWNKQNHTLHVNNREADITPCEFQLLGILLNHQDQVLARDQLIESVWGFNSDIEPRTVDSHMRNLRNRLKKAGFPVQEYLHTVYSIGYKWTSKGTKTQ</sequence>
<dbReference type="InterPro" id="IPR011006">
    <property type="entry name" value="CheY-like_superfamily"/>
</dbReference>
<evidence type="ECO:0000256" key="8">
    <source>
        <dbReference type="PROSITE-ProRule" id="PRU00169"/>
    </source>
</evidence>
<keyword evidence="7" id="KW-0804">Transcription</keyword>
<keyword evidence="2" id="KW-0963">Cytoplasm</keyword>
<dbReference type="InterPro" id="IPR039420">
    <property type="entry name" value="WalR-like"/>
</dbReference>
<dbReference type="RefSeq" id="WP_076760378.1">
    <property type="nucleotide sequence ID" value="NZ_JARMDZ010000003.1"/>
</dbReference>
<gene>
    <name evidence="12" type="ORF">BW143_17535</name>
</gene>
<dbReference type="AlphaFoldDB" id="A0A1R1S0T2"/>
<dbReference type="CDD" id="cd00383">
    <property type="entry name" value="trans_reg_C"/>
    <property type="match status" value="1"/>
</dbReference>
<dbReference type="GO" id="GO:0000156">
    <property type="term" value="F:phosphorelay response regulator activity"/>
    <property type="evidence" value="ECO:0007669"/>
    <property type="project" value="TreeGrafter"/>
</dbReference>
<evidence type="ECO:0000256" key="5">
    <source>
        <dbReference type="ARBA" id="ARBA00023015"/>
    </source>
</evidence>
<dbReference type="InterPro" id="IPR036388">
    <property type="entry name" value="WH-like_DNA-bd_sf"/>
</dbReference>
<keyword evidence="3 8" id="KW-0597">Phosphoprotein</keyword>
<dbReference type="InterPro" id="IPR001867">
    <property type="entry name" value="OmpR/PhoB-type_DNA-bd"/>
</dbReference>
<dbReference type="GO" id="GO:0005829">
    <property type="term" value="C:cytosol"/>
    <property type="evidence" value="ECO:0007669"/>
    <property type="project" value="TreeGrafter"/>
</dbReference>
<dbReference type="GO" id="GO:0006355">
    <property type="term" value="P:regulation of DNA-templated transcription"/>
    <property type="evidence" value="ECO:0007669"/>
    <property type="project" value="InterPro"/>
</dbReference>
<dbReference type="SUPFAM" id="SSF52172">
    <property type="entry name" value="CheY-like"/>
    <property type="match status" value="1"/>
</dbReference>
<keyword evidence="13" id="KW-1185">Reference proteome</keyword>
<dbReference type="InterPro" id="IPR001789">
    <property type="entry name" value="Sig_transdc_resp-reg_receiver"/>
</dbReference>
<dbReference type="PANTHER" id="PTHR48111">
    <property type="entry name" value="REGULATOR OF RPOS"/>
    <property type="match status" value="1"/>
</dbReference>
<dbReference type="InterPro" id="IPR016032">
    <property type="entry name" value="Sig_transdc_resp-reg_C-effctor"/>
</dbReference>
<dbReference type="EMBL" id="MTJL01000036">
    <property type="protein sequence ID" value="OMI01516.1"/>
    <property type="molecule type" value="Genomic_DNA"/>
</dbReference>
<evidence type="ECO:0000256" key="6">
    <source>
        <dbReference type="ARBA" id="ARBA00023125"/>
    </source>
</evidence>
<dbReference type="SMART" id="SM00448">
    <property type="entry name" value="REC"/>
    <property type="match status" value="1"/>
</dbReference>
<feature type="modified residue" description="4-aspartylphosphate" evidence="8">
    <location>
        <position position="50"/>
    </location>
</feature>
<evidence type="ECO:0000256" key="7">
    <source>
        <dbReference type="ARBA" id="ARBA00023163"/>
    </source>
</evidence>
<evidence type="ECO:0000259" key="11">
    <source>
        <dbReference type="PROSITE" id="PS51755"/>
    </source>
</evidence>
<dbReference type="GO" id="GO:0032993">
    <property type="term" value="C:protein-DNA complex"/>
    <property type="evidence" value="ECO:0007669"/>
    <property type="project" value="TreeGrafter"/>
</dbReference>
<dbReference type="Gene3D" id="1.10.10.10">
    <property type="entry name" value="Winged helix-like DNA-binding domain superfamily/Winged helix DNA-binding domain"/>
    <property type="match status" value="1"/>
</dbReference>
<dbReference type="PROSITE" id="PS51755">
    <property type="entry name" value="OMPR_PHOB"/>
    <property type="match status" value="1"/>
</dbReference>
<dbReference type="SMART" id="SM00862">
    <property type="entry name" value="Trans_reg_C"/>
    <property type="match status" value="1"/>
</dbReference>
<dbReference type="FunFam" id="3.40.50.2300:FF:000001">
    <property type="entry name" value="DNA-binding response regulator PhoB"/>
    <property type="match status" value="1"/>
</dbReference>
<comment type="caution">
    <text evidence="12">The sequence shown here is derived from an EMBL/GenBank/DDBJ whole genome shotgun (WGS) entry which is preliminary data.</text>
</comment>
<dbReference type="PANTHER" id="PTHR48111:SF73">
    <property type="entry name" value="ALKALINE PHOSPHATASE SYNTHESIS TRANSCRIPTIONAL REGULATORY PROTEIN PHOP"/>
    <property type="match status" value="1"/>
</dbReference>
<dbReference type="PROSITE" id="PS50110">
    <property type="entry name" value="RESPONSE_REGULATORY"/>
    <property type="match status" value="1"/>
</dbReference>
<keyword evidence="4" id="KW-0902">Two-component regulatory system</keyword>
<accession>A0A1R1S0T2</accession>
<evidence type="ECO:0000313" key="13">
    <source>
        <dbReference type="Proteomes" id="UP000187367"/>
    </source>
</evidence>
<evidence type="ECO:0000259" key="10">
    <source>
        <dbReference type="PROSITE" id="PS50110"/>
    </source>
</evidence>
<comment type="subcellular location">
    <subcellularLocation>
        <location evidence="1">Cytoplasm</location>
    </subcellularLocation>
</comment>
<reference evidence="12 13" key="1">
    <citation type="submission" date="2017-01" db="EMBL/GenBank/DDBJ databases">
        <title>Bacillus phylogenomics.</title>
        <authorList>
            <person name="Dunlap C."/>
        </authorList>
    </citation>
    <scope>NUCLEOTIDE SEQUENCE [LARGE SCALE GENOMIC DNA]</scope>
    <source>
        <strain evidence="12 13">NRRL B-41282</strain>
    </source>
</reference>
<dbReference type="SUPFAM" id="SSF46894">
    <property type="entry name" value="C-terminal effector domain of the bipartite response regulators"/>
    <property type="match status" value="1"/>
</dbReference>
<feature type="domain" description="OmpR/PhoB-type" evidence="11">
    <location>
        <begin position="120"/>
        <end position="220"/>
    </location>
</feature>
<evidence type="ECO:0000256" key="4">
    <source>
        <dbReference type="ARBA" id="ARBA00023012"/>
    </source>
</evidence>
<protein>
    <submittedName>
        <fullName evidence="12">DNA-binding response regulator</fullName>
    </submittedName>
</protein>
<dbReference type="GO" id="GO:0000976">
    <property type="term" value="F:transcription cis-regulatory region binding"/>
    <property type="evidence" value="ECO:0007669"/>
    <property type="project" value="TreeGrafter"/>
</dbReference>
<feature type="domain" description="Response regulatory" evidence="10">
    <location>
        <begin position="3"/>
        <end position="114"/>
    </location>
</feature>
<evidence type="ECO:0000256" key="2">
    <source>
        <dbReference type="ARBA" id="ARBA00022490"/>
    </source>
</evidence>